<proteinExistence type="predicted"/>
<organism evidence="1 2">
    <name type="scientific">Nocardia donostiensis</name>
    <dbReference type="NCBI Taxonomy" id="1538463"/>
    <lineage>
        <taxon>Bacteria</taxon>
        <taxon>Bacillati</taxon>
        <taxon>Actinomycetota</taxon>
        <taxon>Actinomycetes</taxon>
        <taxon>Mycobacteriales</taxon>
        <taxon>Nocardiaceae</taxon>
        <taxon>Nocardia</taxon>
    </lineage>
</organism>
<comment type="caution">
    <text evidence="1">The sequence shown here is derived from an EMBL/GenBank/DDBJ whole genome shotgun (WGS) entry which is preliminary data.</text>
</comment>
<dbReference type="AlphaFoldDB" id="A0A1V2TKM9"/>
<accession>A0A1V2TKM9</accession>
<dbReference type="Pfam" id="PF18844">
    <property type="entry name" value="baeRF_family2"/>
    <property type="match status" value="1"/>
</dbReference>
<protein>
    <recommendedName>
        <fullName evidence="3">Peptide chain release factor 2</fullName>
    </recommendedName>
</protein>
<dbReference type="EMBL" id="MUMY01000002">
    <property type="protein sequence ID" value="ONM50059.1"/>
    <property type="molecule type" value="Genomic_DNA"/>
</dbReference>
<evidence type="ECO:0000313" key="1">
    <source>
        <dbReference type="EMBL" id="ONM50059.1"/>
    </source>
</evidence>
<gene>
    <name evidence="1" type="ORF">B0T46_02885</name>
</gene>
<keyword evidence="2" id="KW-1185">Reference proteome</keyword>
<dbReference type="InterPro" id="IPR040701">
    <property type="entry name" value="Bact_RF_family2"/>
</dbReference>
<dbReference type="InterPro" id="IPR042226">
    <property type="entry name" value="eFR1_2_sf"/>
</dbReference>
<sequence>MNGMSIREIAQRRGPFVSLYFDATHDTEDAAKQQELRWRSIREQLIDQGATEPMLALLDDAVTGSAPEPGRAGRALIADATQILVDQRLPHPPAREIVRVSPLPYLLPLIEYETQEVPHVVAMVDRTGSELYGVDDHGEVVGETVEGAEHPIHKVRHGGGWSHRSMQRRAEETARRNIDEVAEELTRLARRIAAQVIVLAGEVGARSALRKALGAAEARIEEVEVGGRAAGTDSGELDHRVHDIVAEEARRRRDEVVQRFATERGRDDGLAVTGLPETTSALLAANADSLLINSSALGDRTVRIAPEPIQDPAAPFPAAGAETRDCRADEALPVAALVRGGTILPVDDELATADGVGALLRHG</sequence>
<reference evidence="1 2" key="1">
    <citation type="journal article" date="2016" name="Antonie Van Leeuwenhoek">
        <title>Nocardia donostiensis sp. nov., isolated from human respiratory specimens.</title>
        <authorList>
            <person name="Ercibengoa M."/>
            <person name="Bell M."/>
            <person name="Marimon J.M."/>
            <person name="Humrighouse B."/>
            <person name="Klenk H.P."/>
            <person name="Potter G."/>
            <person name="Perez-Trallero E."/>
        </authorList>
    </citation>
    <scope>NUCLEOTIDE SEQUENCE [LARGE SCALE GENOMIC DNA]</scope>
    <source>
        <strain evidence="1 2">X1655</strain>
    </source>
</reference>
<name>A0A1V2TKM9_9NOCA</name>
<evidence type="ECO:0008006" key="3">
    <source>
        <dbReference type="Google" id="ProtNLM"/>
    </source>
</evidence>
<dbReference type="SUPFAM" id="SSF53137">
    <property type="entry name" value="Translational machinery components"/>
    <property type="match status" value="1"/>
</dbReference>
<dbReference type="Gene3D" id="3.30.420.60">
    <property type="entry name" value="eRF1 domain 2"/>
    <property type="match status" value="1"/>
</dbReference>
<dbReference type="Proteomes" id="UP000188836">
    <property type="component" value="Unassembled WGS sequence"/>
</dbReference>
<dbReference type="STRING" id="1538463.B0T36_06980"/>
<evidence type="ECO:0000313" key="2">
    <source>
        <dbReference type="Proteomes" id="UP000188836"/>
    </source>
</evidence>